<evidence type="ECO:0000256" key="2">
    <source>
        <dbReference type="ARBA" id="ARBA00022723"/>
    </source>
</evidence>
<sequence>MTSILSRAAVAAALFAATPVAAQQAPGGPNARGEYLARIMDCGGCHTGGALAGQPDPRLHLAGSGIGFGIPDLGVFYPPNLTPDRETGIGAWSEADIMRAVRTGERPDGRILAPVMPWHSYAALNDTDARALARYLRSLPPVRNEVPRMVGASETPTAPYLSVVVPGR</sequence>
<feature type="chain" id="PRO_5040753852" evidence="5">
    <location>
        <begin position="23"/>
        <end position="168"/>
    </location>
</feature>
<evidence type="ECO:0000256" key="5">
    <source>
        <dbReference type="SAM" id="SignalP"/>
    </source>
</evidence>
<gene>
    <name evidence="7" type="ORF">GXW76_16520</name>
</gene>
<dbReference type="RefSeq" id="WP_211863203.1">
    <property type="nucleotide sequence ID" value="NZ_JAAEDM010000050.1"/>
</dbReference>
<reference evidence="7" key="2">
    <citation type="journal article" date="2021" name="Syst. Appl. Microbiol.">
        <title>Roseomonas hellenica sp. nov., isolated from roots of wild-growing Alkanna tinctoria.</title>
        <authorList>
            <person name="Rat A."/>
            <person name="Naranjo H.D."/>
            <person name="Lebbe L."/>
            <person name="Cnockaert M."/>
            <person name="Krigas N."/>
            <person name="Grigoriadou K."/>
            <person name="Maloupa E."/>
            <person name="Willems A."/>
        </authorList>
    </citation>
    <scope>NUCLEOTIDE SEQUENCE</scope>
    <source>
        <strain evidence="7">LMG 31231</strain>
    </source>
</reference>
<proteinExistence type="predicted"/>
<dbReference type="InterPro" id="IPR009056">
    <property type="entry name" value="Cyt_c-like_dom"/>
</dbReference>
<dbReference type="GO" id="GO:0046872">
    <property type="term" value="F:metal ion binding"/>
    <property type="evidence" value="ECO:0007669"/>
    <property type="project" value="UniProtKB-KW"/>
</dbReference>
<feature type="signal peptide" evidence="5">
    <location>
        <begin position="1"/>
        <end position="22"/>
    </location>
</feature>
<organism evidence="7 8">
    <name type="scientific">Neoroseomonas soli</name>
    <dbReference type="NCBI Taxonomy" id="1081025"/>
    <lineage>
        <taxon>Bacteria</taxon>
        <taxon>Pseudomonadati</taxon>
        <taxon>Pseudomonadota</taxon>
        <taxon>Alphaproteobacteria</taxon>
        <taxon>Acetobacterales</taxon>
        <taxon>Acetobacteraceae</taxon>
        <taxon>Neoroseomonas</taxon>
    </lineage>
</organism>
<evidence type="ECO:0000313" key="7">
    <source>
        <dbReference type="EMBL" id="MBR0672786.1"/>
    </source>
</evidence>
<dbReference type="InterPro" id="IPR051459">
    <property type="entry name" value="Cytochrome_c-type_DH"/>
</dbReference>
<dbReference type="PANTHER" id="PTHR35008:SF4">
    <property type="entry name" value="BLL4482 PROTEIN"/>
    <property type="match status" value="1"/>
</dbReference>
<accession>A0A9X9X057</accession>
<keyword evidence="2 4" id="KW-0479">Metal-binding</keyword>
<keyword evidence="5" id="KW-0732">Signal</keyword>
<dbReference type="Pfam" id="PF00034">
    <property type="entry name" value="Cytochrom_C"/>
    <property type="match status" value="1"/>
</dbReference>
<dbReference type="EMBL" id="JAAEDM010000050">
    <property type="protein sequence ID" value="MBR0672786.1"/>
    <property type="molecule type" value="Genomic_DNA"/>
</dbReference>
<dbReference type="AlphaFoldDB" id="A0A9X9X057"/>
<feature type="domain" description="Cytochrome c" evidence="6">
    <location>
        <begin position="28"/>
        <end position="140"/>
    </location>
</feature>
<protein>
    <submittedName>
        <fullName evidence="7">Cytochrome c</fullName>
    </submittedName>
</protein>
<evidence type="ECO:0000313" key="8">
    <source>
        <dbReference type="Proteomes" id="UP001138751"/>
    </source>
</evidence>
<evidence type="ECO:0000259" key="6">
    <source>
        <dbReference type="PROSITE" id="PS51007"/>
    </source>
</evidence>
<dbReference type="GO" id="GO:0020037">
    <property type="term" value="F:heme binding"/>
    <property type="evidence" value="ECO:0007669"/>
    <property type="project" value="InterPro"/>
</dbReference>
<evidence type="ECO:0000256" key="1">
    <source>
        <dbReference type="ARBA" id="ARBA00022617"/>
    </source>
</evidence>
<evidence type="ECO:0000256" key="3">
    <source>
        <dbReference type="ARBA" id="ARBA00023004"/>
    </source>
</evidence>
<evidence type="ECO:0000256" key="4">
    <source>
        <dbReference type="PROSITE-ProRule" id="PRU00433"/>
    </source>
</evidence>
<dbReference type="PANTHER" id="PTHR35008">
    <property type="entry name" value="BLL4482 PROTEIN-RELATED"/>
    <property type="match status" value="1"/>
</dbReference>
<dbReference type="InterPro" id="IPR036909">
    <property type="entry name" value="Cyt_c-like_dom_sf"/>
</dbReference>
<dbReference type="PROSITE" id="PS51007">
    <property type="entry name" value="CYTC"/>
    <property type="match status" value="1"/>
</dbReference>
<keyword evidence="3 4" id="KW-0408">Iron</keyword>
<dbReference type="GO" id="GO:0009055">
    <property type="term" value="F:electron transfer activity"/>
    <property type="evidence" value="ECO:0007669"/>
    <property type="project" value="InterPro"/>
</dbReference>
<comment type="caution">
    <text evidence="7">The sequence shown here is derived from an EMBL/GenBank/DDBJ whole genome shotgun (WGS) entry which is preliminary data.</text>
</comment>
<keyword evidence="8" id="KW-1185">Reference proteome</keyword>
<dbReference type="SUPFAM" id="SSF46626">
    <property type="entry name" value="Cytochrome c"/>
    <property type="match status" value="1"/>
</dbReference>
<keyword evidence="1 4" id="KW-0349">Heme</keyword>
<dbReference type="Gene3D" id="1.10.760.10">
    <property type="entry name" value="Cytochrome c-like domain"/>
    <property type="match status" value="1"/>
</dbReference>
<dbReference type="Proteomes" id="UP001138751">
    <property type="component" value="Unassembled WGS sequence"/>
</dbReference>
<reference evidence="7" key="1">
    <citation type="submission" date="2020-01" db="EMBL/GenBank/DDBJ databases">
        <authorList>
            <person name="Rat A."/>
        </authorList>
    </citation>
    <scope>NUCLEOTIDE SEQUENCE</scope>
    <source>
        <strain evidence="7">LMG 31231</strain>
    </source>
</reference>
<name>A0A9X9X057_9PROT</name>